<sequence>MRKLGIPQLLAWTAILLTSFCLIRLLIQQRRPGSAWGAPYLADAFTEKPPGLIVRGLVFYGRRDRAEILQCYLERNLVDQGGWLDEVIWVLNTTVDSDITYLQQLLASEPRYRLQEVRSDGLGIGFHHAYDGLAPSSLYIKIDDDVVWIGEDTISRLVLAKLNHPEHLIVSANTIDSPLMSKIHLDRGAHRPYLPAVFQNTTDITTTWDYTEYPRWDGPSDYRLTWMDWVDPSVPWLPAADIASTPIVDVEYDPWGNALTDWKLGCQAHLSLLQNIRDDTLSAYYHDAEEFHYTDGKRLSINFIAFLSDDILPHLPFEDDDDELWLTVSLPAKLSKQVVVENRALAAHFSFSYQHHLEKTDALARYKQYAKLHGCEL</sequence>
<organism evidence="2 3">
    <name type="scientific">Cladophialophora chaetospira</name>
    <dbReference type="NCBI Taxonomy" id="386627"/>
    <lineage>
        <taxon>Eukaryota</taxon>
        <taxon>Fungi</taxon>
        <taxon>Dikarya</taxon>
        <taxon>Ascomycota</taxon>
        <taxon>Pezizomycotina</taxon>
        <taxon>Eurotiomycetes</taxon>
        <taxon>Chaetothyriomycetidae</taxon>
        <taxon>Chaetothyriales</taxon>
        <taxon>Herpotrichiellaceae</taxon>
        <taxon>Cladophialophora</taxon>
    </lineage>
</organism>
<evidence type="ECO:0000313" key="2">
    <source>
        <dbReference type="EMBL" id="KAJ9608753.1"/>
    </source>
</evidence>
<proteinExistence type="predicted"/>
<evidence type="ECO:0000313" key="3">
    <source>
        <dbReference type="Proteomes" id="UP001172673"/>
    </source>
</evidence>
<dbReference type="EMBL" id="JAPDRK010000009">
    <property type="protein sequence ID" value="KAJ9608753.1"/>
    <property type="molecule type" value="Genomic_DNA"/>
</dbReference>
<keyword evidence="1" id="KW-1133">Transmembrane helix</keyword>
<keyword evidence="3" id="KW-1185">Reference proteome</keyword>
<protein>
    <submittedName>
        <fullName evidence="2">Uncharacterized protein</fullName>
    </submittedName>
</protein>
<name>A0AA38X8D0_9EURO</name>
<keyword evidence="1" id="KW-0812">Transmembrane</keyword>
<evidence type="ECO:0000256" key="1">
    <source>
        <dbReference type="SAM" id="Phobius"/>
    </source>
</evidence>
<feature type="transmembrane region" description="Helical" evidence="1">
    <location>
        <begin position="6"/>
        <end position="27"/>
    </location>
</feature>
<accession>A0AA38X8D0</accession>
<keyword evidence="1" id="KW-0472">Membrane</keyword>
<gene>
    <name evidence="2" type="ORF">H2200_006524</name>
</gene>
<dbReference type="AlphaFoldDB" id="A0AA38X8D0"/>
<dbReference type="Proteomes" id="UP001172673">
    <property type="component" value="Unassembled WGS sequence"/>
</dbReference>
<reference evidence="2" key="1">
    <citation type="submission" date="2022-10" db="EMBL/GenBank/DDBJ databases">
        <title>Culturing micro-colonial fungi from biological soil crusts in the Mojave desert and describing Neophaeococcomyces mojavensis, and introducing the new genera and species Taxawa tesnikishii.</title>
        <authorList>
            <person name="Kurbessoian T."/>
            <person name="Stajich J.E."/>
        </authorList>
    </citation>
    <scope>NUCLEOTIDE SEQUENCE</scope>
    <source>
        <strain evidence="2">TK_41</strain>
    </source>
</reference>
<comment type="caution">
    <text evidence="2">The sequence shown here is derived from an EMBL/GenBank/DDBJ whole genome shotgun (WGS) entry which is preliminary data.</text>
</comment>